<keyword evidence="3" id="KW-1185">Reference proteome</keyword>
<dbReference type="AlphaFoldDB" id="A0A8J5W6M7"/>
<comment type="caution">
    <text evidence="2">The sequence shown here is derived from an EMBL/GenBank/DDBJ whole genome shotgun (WGS) entry which is preliminary data.</text>
</comment>
<dbReference type="EMBL" id="JAAALK010000282">
    <property type="protein sequence ID" value="KAG8081454.1"/>
    <property type="molecule type" value="Genomic_DNA"/>
</dbReference>
<feature type="region of interest" description="Disordered" evidence="1">
    <location>
        <begin position="150"/>
        <end position="172"/>
    </location>
</feature>
<reference evidence="2" key="2">
    <citation type="submission" date="2021-02" db="EMBL/GenBank/DDBJ databases">
        <authorList>
            <person name="Kimball J.A."/>
            <person name="Haas M.W."/>
            <person name="Macchietto M."/>
            <person name="Kono T."/>
            <person name="Duquette J."/>
            <person name="Shao M."/>
        </authorList>
    </citation>
    <scope>NUCLEOTIDE SEQUENCE</scope>
    <source>
        <tissue evidence="2">Fresh leaf tissue</tissue>
    </source>
</reference>
<sequence>METILSCRLNSWSTSRICSAIADPILRDYITRDLITSASWVIRPGAYRTIGAEVGTLRLLRQSASAGHSPPSGSPPPASSPVRVHPPQSALHQSPLGTLRLRLLRSLRVSAYTRPRWHAAGHRWRRALPTDGRGSWPLAVAGLEASDVRERGGGDGLVPGGPSLLRPPVRRSARPVAARTADGDAGSRATVKAVTCPHATGVAPSGRPASARPCLYGSTAYAMVRHRPLHSSPCNYSGTPTP</sequence>
<gene>
    <name evidence="2" type="ORF">GUJ93_ZPchr0007g5446</name>
</gene>
<reference evidence="2" key="1">
    <citation type="journal article" date="2021" name="bioRxiv">
        <title>Whole Genome Assembly and Annotation of Northern Wild Rice, Zizania palustris L., Supports a Whole Genome Duplication in the Zizania Genus.</title>
        <authorList>
            <person name="Haas M."/>
            <person name="Kono T."/>
            <person name="Macchietto M."/>
            <person name="Millas R."/>
            <person name="McGilp L."/>
            <person name="Shao M."/>
            <person name="Duquette J."/>
            <person name="Hirsch C.N."/>
            <person name="Kimball J."/>
        </authorList>
    </citation>
    <scope>NUCLEOTIDE SEQUENCE</scope>
    <source>
        <tissue evidence="2">Fresh leaf tissue</tissue>
    </source>
</reference>
<name>A0A8J5W6M7_ZIZPA</name>
<evidence type="ECO:0000313" key="2">
    <source>
        <dbReference type="EMBL" id="KAG8081454.1"/>
    </source>
</evidence>
<proteinExistence type="predicted"/>
<accession>A0A8J5W6M7</accession>
<feature type="region of interest" description="Disordered" evidence="1">
    <location>
        <begin position="62"/>
        <end position="92"/>
    </location>
</feature>
<evidence type="ECO:0000313" key="3">
    <source>
        <dbReference type="Proteomes" id="UP000729402"/>
    </source>
</evidence>
<evidence type="ECO:0000256" key="1">
    <source>
        <dbReference type="SAM" id="MobiDB-lite"/>
    </source>
</evidence>
<dbReference type="Proteomes" id="UP000729402">
    <property type="component" value="Unassembled WGS sequence"/>
</dbReference>
<protein>
    <submittedName>
        <fullName evidence="2">Uncharacterized protein</fullName>
    </submittedName>
</protein>
<organism evidence="2 3">
    <name type="scientific">Zizania palustris</name>
    <name type="common">Northern wild rice</name>
    <dbReference type="NCBI Taxonomy" id="103762"/>
    <lineage>
        <taxon>Eukaryota</taxon>
        <taxon>Viridiplantae</taxon>
        <taxon>Streptophyta</taxon>
        <taxon>Embryophyta</taxon>
        <taxon>Tracheophyta</taxon>
        <taxon>Spermatophyta</taxon>
        <taxon>Magnoliopsida</taxon>
        <taxon>Liliopsida</taxon>
        <taxon>Poales</taxon>
        <taxon>Poaceae</taxon>
        <taxon>BOP clade</taxon>
        <taxon>Oryzoideae</taxon>
        <taxon>Oryzeae</taxon>
        <taxon>Zizaniinae</taxon>
        <taxon>Zizania</taxon>
    </lineage>
</organism>